<dbReference type="AlphaFoldDB" id="A0A5R9J2V0"/>
<reference evidence="3 4" key="1">
    <citation type="submission" date="2019-05" db="EMBL/GenBank/DDBJ databases">
        <authorList>
            <person name="Pankratov T."/>
            <person name="Grouzdev D."/>
        </authorList>
    </citation>
    <scope>NUCLEOTIDE SEQUENCE [LARGE SCALE GENOMIC DNA]</scope>
    <source>
        <strain evidence="3 4">KEBCLARHB70R</strain>
    </source>
</reference>
<feature type="domain" description="EAL" evidence="1">
    <location>
        <begin position="451"/>
        <end position="701"/>
    </location>
</feature>
<comment type="caution">
    <text evidence="3">The sequence shown here is derived from an EMBL/GenBank/DDBJ whole genome shotgun (WGS) entry which is preliminary data.</text>
</comment>
<dbReference type="CDD" id="cd01948">
    <property type="entry name" value="EAL"/>
    <property type="match status" value="1"/>
</dbReference>
<dbReference type="PANTHER" id="PTHR44757:SF2">
    <property type="entry name" value="BIOFILM ARCHITECTURE MAINTENANCE PROTEIN MBAA"/>
    <property type="match status" value="1"/>
</dbReference>
<protein>
    <submittedName>
        <fullName evidence="3">EAL domain-containing protein</fullName>
    </submittedName>
</protein>
<dbReference type="SUPFAM" id="SSF141868">
    <property type="entry name" value="EAL domain-like"/>
    <property type="match status" value="1"/>
</dbReference>
<dbReference type="Pfam" id="PF12860">
    <property type="entry name" value="PAS_7"/>
    <property type="match status" value="1"/>
</dbReference>
<dbReference type="InterPro" id="IPR035919">
    <property type="entry name" value="EAL_sf"/>
</dbReference>
<dbReference type="Proteomes" id="UP000305654">
    <property type="component" value="Unassembled WGS sequence"/>
</dbReference>
<dbReference type="SMART" id="SM00052">
    <property type="entry name" value="EAL"/>
    <property type="match status" value="1"/>
</dbReference>
<evidence type="ECO:0000313" key="3">
    <source>
        <dbReference type="EMBL" id="TLU71954.1"/>
    </source>
</evidence>
<dbReference type="InterPro" id="IPR001633">
    <property type="entry name" value="EAL_dom"/>
</dbReference>
<dbReference type="CDD" id="cd01949">
    <property type="entry name" value="GGDEF"/>
    <property type="match status" value="1"/>
</dbReference>
<dbReference type="InterPro" id="IPR029787">
    <property type="entry name" value="Nucleotide_cyclase"/>
</dbReference>
<dbReference type="InterPro" id="IPR035965">
    <property type="entry name" value="PAS-like_dom_sf"/>
</dbReference>
<organism evidence="3 4">
    <name type="scientific">Lichenicoccus roseus</name>
    <dbReference type="NCBI Taxonomy" id="2683649"/>
    <lineage>
        <taxon>Bacteria</taxon>
        <taxon>Pseudomonadati</taxon>
        <taxon>Pseudomonadota</taxon>
        <taxon>Alphaproteobacteria</taxon>
        <taxon>Acetobacterales</taxon>
        <taxon>Acetobacteraceae</taxon>
        <taxon>Lichenicoccus</taxon>
    </lineage>
</organism>
<dbReference type="SMART" id="SM00267">
    <property type="entry name" value="GGDEF"/>
    <property type="match status" value="1"/>
</dbReference>
<dbReference type="SUPFAM" id="SSF55073">
    <property type="entry name" value="Nucleotide cyclase"/>
    <property type="match status" value="1"/>
</dbReference>
<dbReference type="Gene3D" id="3.30.450.20">
    <property type="entry name" value="PAS domain"/>
    <property type="match status" value="1"/>
</dbReference>
<dbReference type="NCBIfam" id="TIGR00254">
    <property type="entry name" value="GGDEF"/>
    <property type="match status" value="1"/>
</dbReference>
<keyword evidence="4" id="KW-1185">Reference proteome</keyword>
<proteinExistence type="predicted"/>
<dbReference type="PROSITE" id="PS50883">
    <property type="entry name" value="EAL"/>
    <property type="match status" value="1"/>
</dbReference>
<feature type="domain" description="GGDEF" evidence="2">
    <location>
        <begin position="309"/>
        <end position="442"/>
    </location>
</feature>
<dbReference type="Pfam" id="PF00990">
    <property type="entry name" value="GGDEF"/>
    <property type="match status" value="1"/>
</dbReference>
<dbReference type="Gene3D" id="3.20.20.450">
    <property type="entry name" value="EAL domain"/>
    <property type="match status" value="1"/>
</dbReference>
<dbReference type="PROSITE" id="PS50887">
    <property type="entry name" value="GGDEF"/>
    <property type="match status" value="1"/>
</dbReference>
<dbReference type="Gene3D" id="3.30.70.270">
    <property type="match status" value="1"/>
</dbReference>
<evidence type="ECO:0000259" key="2">
    <source>
        <dbReference type="PROSITE" id="PS50887"/>
    </source>
</evidence>
<evidence type="ECO:0000313" key="4">
    <source>
        <dbReference type="Proteomes" id="UP000305654"/>
    </source>
</evidence>
<dbReference type="EMBL" id="VCDI01000004">
    <property type="protein sequence ID" value="TLU71954.1"/>
    <property type="molecule type" value="Genomic_DNA"/>
</dbReference>
<dbReference type="InterPro" id="IPR000160">
    <property type="entry name" value="GGDEF_dom"/>
</dbReference>
<dbReference type="InterPro" id="IPR043128">
    <property type="entry name" value="Rev_trsase/Diguanyl_cyclase"/>
</dbReference>
<dbReference type="InterPro" id="IPR052155">
    <property type="entry name" value="Biofilm_reg_signaling"/>
</dbReference>
<accession>A0A5R9J2V0</accession>
<sequence length="710" mass="76916">MDSIASISLASENEDLLKFIYACPLGVAEITADGAFGLINPLAMQLLLPISRDWSGNLFQIMGPYAPELRSLIEAFPAEYGNVCENHRVFVSETRVLSCTLVKLGAERCILTIADVSGQVAQERSLARAEGARHQAEAMLELAHERALADREMGIQNGRLSAALGNMSQALCMFDHAGRLIVANNRLSEMLALDHGDVAAGSTIEEILAHAALPQNDVESLSLGLRELVAVGQPGGCSVHLRDDRTLAVSYVPIKGDGWLLTLEDISERRLAEAKISHMAHHDALTGLPNRLLFHERLREAVARSLRGETSALLCLDLDGFKAVNDTHGHPVGDALLQEVSHRLKQQVRAIDTVARLGGDEFAIVQSGLDQPQDATVLANRLIEVLSEPYELEGQQVVVGTSVGIALVPRDGRDPDQLLKNADTALYAVKAAGRGSYRFFEQGMDATMQARRTLEIDLRKAIIEKQFEVYYQPLMNIKAGIVIGFEALLRWNHPQRGLVPPGDFIPLAEETGLIIPIGRWVLNQACKDASTWPGRIGVAVNVSPIQLGSPTLVEDVSAALQSSGLASDRLEIEITETVMLDDTEGTLIILHKLRDLGLSISMDDFGTGYSSLNSLRRFPFSKVKIDRSFIEGLGTGQECNAIVTAVTDLCETLGMITLAEGVETEEQLRQLQIGVCVEAQGYLFSKARPAADIAALCLLLSQPSGTVAAH</sequence>
<gene>
    <name evidence="3" type="ORF">FE263_12480</name>
</gene>
<dbReference type="PANTHER" id="PTHR44757">
    <property type="entry name" value="DIGUANYLATE CYCLASE DGCP"/>
    <property type="match status" value="1"/>
</dbReference>
<evidence type="ECO:0000259" key="1">
    <source>
        <dbReference type="PROSITE" id="PS50883"/>
    </source>
</evidence>
<dbReference type="Pfam" id="PF00563">
    <property type="entry name" value="EAL"/>
    <property type="match status" value="1"/>
</dbReference>
<dbReference type="SUPFAM" id="SSF55785">
    <property type="entry name" value="PYP-like sensor domain (PAS domain)"/>
    <property type="match status" value="1"/>
</dbReference>
<name>A0A5R9J2V0_9PROT</name>
<dbReference type="OrthoDB" id="9793210at2"/>